<proteinExistence type="predicted"/>
<reference evidence="1" key="1">
    <citation type="journal article" date="2013" name="BMC Genomics">
        <title>Genomic characterization provides new insight into Salmonella phage diversity.</title>
        <authorList>
            <person name="Moreno Switt A.I."/>
            <person name="Orsi R.H."/>
            <person name="den Bakker H.C."/>
            <person name="Vongkamjan K."/>
            <person name="Altier C."/>
            <person name="Wiedmann M."/>
        </authorList>
    </citation>
    <scope>NUCLEOTIDE SEQUENCE</scope>
</reference>
<feature type="non-terminal residue" evidence="1">
    <location>
        <position position="49"/>
    </location>
</feature>
<accession>S4TTG8</accession>
<gene>
    <name evidence="1" type="ORF">SP019_00250</name>
</gene>
<protein>
    <submittedName>
        <fullName evidence="1">Uncharacterized protein</fullName>
    </submittedName>
</protein>
<dbReference type="EMBL" id="KC139613">
    <property type="protein sequence ID" value="AGF89243.1"/>
    <property type="molecule type" value="Genomic_DNA"/>
</dbReference>
<sequence length="49" mass="5415">MGSKAKKITVGYKYYMGLFMGLFRGPVNEIVEIRVGDRTAWTGSITGNT</sequence>
<name>S4TTG8_9CAUD</name>
<evidence type="ECO:0000313" key="1">
    <source>
        <dbReference type="EMBL" id="AGF89243.1"/>
    </source>
</evidence>
<organism evidence="1">
    <name type="scientific">Salmonella phage FSL SP-019</name>
    <dbReference type="NCBI Taxonomy" id="1173753"/>
    <lineage>
        <taxon>Viruses</taxon>
        <taxon>Duplodnaviria</taxon>
        <taxon>Heunggongvirae</taxon>
        <taxon>Uroviricota</taxon>
        <taxon>Caudoviricetes</taxon>
        <taxon>Casjensviridae</taxon>
        <taxon>Chivirus</taxon>
    </lineage>
</organism>